<accession>A0A550CGU3</accession>
<gene>
    <name evidence="1" type="ORF">BD626DRAFT_568612</name>
</gene>
<dbReference type="EMBL" id="VDMD01000008">
    <property type="protein sequence ID" value="TRM64010.1"/>
    <property type="molecule type" value="Genomic_DNA"/>
</dbReference>
<reference evidence="1 2" key="1">
    <citation type="journal article" date="2019" name="New Phytol.">
        <title>Comparative genomics reveals unique wood-decay strategies and fruiting body development in the Schizophyllaceae.</title>
        <authorList>
            <person name="Almasi E."/>
            <person name="Sahu N."/>
            <person name="Krizsan K."/>
            <person name="Balint B."/>
            <person name="Kovacs G.M."/>
            <person name="Kiss B."/>
            <person name="Cseklye J."/>
            <person name="Drula E."/>
            <person name="Henrissat B."/>
            <person name="Nagy I."/>
            <person name="Chovatia M."/>
            <person name="Adam C."/>
            <person name="LaButti K."/>
            <person name="Lipzen A."/>
            <person name="Riley R."/>
            <person name="Grigoriev I.V."/>
            <person name="Nagy L.G."/>
        </authorList>
    </citation>
    <scope>NUCLEOTIDE SEQUENCE [LARGE SCALE GENOMIC DNA]</scope>
    <source>
        <strain evidence="1 2">NL-1724</strain>
    </source>
</reference>
<keyword evidence="2" id="KW-1185">Reference proteome</keyword>
<sequence>MLLQRAKHTASSNTGHVSGIALFIHLNTSDAVEPESLPSKALLRTIVDLATHLEEMSPEDTFVPVPTNIGIDILVPLAAFILEYPVAYVPNPKQTTFLSQVPLDVHEVIISSSGTSHFQLEAFHSLLKFSVPRHLALSHPACEMKTLQRSLQEVYTRRAHDAFGATATITTQHSVQIHDRVAL</sequence>
<protein>
    <submittedName>
        <fullName evidence="1">Uncharacterized protein</fullName>
    </submittedName>
</protein>
<dbReference type="Proteomes" id="UP000320762">
    <property type="component" value="Unassembled WGS sequence"/>
</dbReference>
<evidence type="ECO:0000313" key="2">
    <source>
        <dbReference type="Proteomes" id="UP000320762"/>
    </source>
</evidence>
<dbReference type="OrthoDB" id="3267419at2759"/>
<dbReference type="AlphaFoldDB" id="A0A550CGU3"/>
<name>A0A550CGU3_9AGAR</name>
<comment type="caution">
    <text evidence="1">The sequence shown here is derived from an EMBL/GenBank/DDBJ whole genome shotgun (WGS) entry which is preliminary data.</text>
</comment>
<organism evidence="1 2">
    <name type="scientific">Schizophyllum amplum</name>
    <dbReference type="NCBI Taxonomy" id="97359"/>
    <lineage>
        <taxon>Eukaryota</taxon>
        <taxon>Fungi</taxon>
        <taxon>Dikarya</taxon>
        <taxon>Basidiomycota</taxon>
        <taxon>Agaricomycotina</taxon>
        <taxon>Agaricomycetes</taxon>
        <taxon>Agaricomycetidae</taxon>
        <taxon>Agaricales</taxon>
        <taxon>Schizophyllaceae</taxon>
        <taxon>Schizophyllum</taxon>
    </lineage>
</organism>
<proteinExistence type="predicted"/>
<evidence type="ECO:0000313" key="1">
    <source>
        <dbReference type="EMBL" id="TRM64010.1"/>
    </source>
</evidence>